<evidence type="ECO:0000313" key="1">
    <source>
        <dbReference type="EMBL" id="CAE0149894.1"/>
    </source>
</evidence>
<proteinExistence type="predicted"/>
<dbReference type="AlphaFoldDB" id="A0A7S3BZL4"/>
<dbReference type="Pfam" id="PF03567">
    <property type="entry name" value="Sulfotransfer_2"/>
    <property type="match status" value="1"/>
</dbReference>
<dbReference type="GO" id="GO:0016020">
    <property type="term" value="C:membrane"/>
    <property type="evidence" value="ECO:0007669"/>
    <property type="project" value="InterPro"/>
</dbReference>
<gene>
    <name evidence="1" type="ORF">HERI1096_LOCUS38144</name>
</gene>
<evidence type="ECO:0008006" key="2">
    <source>
        <dbReference type="Google" id="ProtNLM"/>
    </source>
</evidence>
<dbReference type="GO" id="GO:0008146">
    <property type="term" value="F:sulfotransferase activity"/>
    <property type="evidence" value="ECO:0007669"/>
    <property type="project" value="InterPro"/>
</dbReference>
<protein>
    <recommendedName>
        <fullName evidence="2">Sulfotransferase domain-containing protein</fullName>
    </recommendedName>
</protein>
<dbReference type="EMBL" id="HBHX01069036">
    <property type="protein sequence ID" value="CAE0149894.1"/>
    <property type="molecule type" value="Transcribed_RNA"/>
</dbReference>
<sequence>MTNYLNLTGAAVMRRGGYSPVDFGHHVLNSPRGRQPPSSSLDLQPCATNRAKGGYLCIAFVRSPLDRAVSSYIHVMGKSSFSRSFAELDGACDDAAVQQPAGTSDVHHCARNATFSQWVRALDARALSQRASFGDGHFMPQYSPALSMPGVLLIPIEALPDLYSCPPVDRLRGWQLPQVEPADAEIFVGHYKQHAADSPANSEHWSFARIHQAVLAHQTPPYHSFYRDKGFCHHVIGCLYKQDVEMYARACSQPLWQENEGVESTQVASCRQRFRAVCEAQLARFRACGLNV</sequence>
<reference evidence="1" key="1">
    <citation type="submission" date="2021-01" db="EMBL/GenBank/DDBJ databases">
        <authorList>
            <person name="Corre E."/>
            <person name="Pelletier E."/>
            <person name="Niang G."/>
            <person name="Scheremetjew M."/>
            <person name="Finn R."/>
            <person name="Kale V."/>
            <person name="Holt S."/>
            <person name="Cochrane G."/>
            <person name="Meng A."/>
            <person name="Brown T."/>
            <person name="Cohen L."/>
        </authorList>
    </citation>
    <scope>NUCLEOTIDE SEQUENCE</scope>
    <source>
        <strain evidence="1">CCMP281</strain>
    </source>
</reference>
<dbReference type="InterPro" id="IPR005331">
    <property type="entry name" value="Sulfotransferase"/>
</dbReference>
<organism evidence="1">
    <name type="scientific">Haptolina ericina</name>
    <dbReference type="NCBI Taxonomy" id="156174"/>
    <lineage>
        <taxon>Eukaryota</taxon>
        <taxon>Haptista</taxon>
        <taxon>Haptophyta</taxon>
        <taxon>Prymnesiophyceae</taxon>
        <taxon>Prymnesiales</taxon>
        <taxon>Prymnesiaceae</taxon>
        <taxon>Haptolina</taxon>
    </lineage>
</organism>
<accession>A0A7S3BZL4</accession>
<name>A0A7S3BZL4_9EUKA</name>